<name>A0A0K0G2M9_STRVS</name>
<keyword evidence="1" id="KW-0472">Membrane</keyword>
<dbReference type="AlphaFoldDB" id="A0A0K0G2M9"/>
<keyword evidence="2" id="KW-1185">Reference proteome</keyword>
<feature type="transmembrane region" description="Helical" evidence="1">
    <location>
        <begin position="44"/>
        <end position="68"/>
    </location>
</feature>
<protein>
    <submittedName>
        <fullName evidence="3">Envelope glycoprotein</fullName>
    </submittedName>
</protein>
<keyword evidence="1" id="KW-1133">Transmembrane helix</keyword>
<reference evidence="2" key="1">
    <citation type="submission" date="2014-07" db="EMBL/GenBank/DDBJ databases">
        <authorList>
            <person name="Martin A.A"/>
            <person name="De Silva N."/>
        </authorList>
    </citation>
    <scope>NUCLEOTIDE SEQUENCE</scope>
</reference>
<accession>A0A0K0G2M9</accession>
<evidence type="ECO:0000313" key="3">
    <source>
        <dbReference type="WBParaSite" id="SVE_1897800.1"/>
    </source>
</evidence>
<keyword evidence="1" id="KW-0812">Transmembrane</keyword>
<organism evidence="2 3">
    <name type="scientific">Strongyloides venezuelensis</name>
    <name type="common">Threadworm</name>
    <dbReference type="NCBI Taxonomy" id="75913"/>
    <lineage>
        <taxon>Eukaryota</taxon>
        <taxon>Metazoa</taxon>
        <taxon>Ecdysozoa</taxon>
        <taxon>Nematoda</taxon>
        <taxon>Chromadorea</taxon>
        <taxon>Rhabditida</taxon>
        <taxon>Tylenchina</taxon>
        <taxon>Panagrolaimomorpha</taxon>
        <taxon>Strongyloidoidea</taxon>
        <taxon>Strongyloididae</taxon>
        <taxon>Strongyloides</taxon>
    </lineage>
</organism>
<proteinExistence type="predicted"/>
<dbReference type="Proteomes" id="UP000035680">
    <property type="component" value="Unassembled WGS sequence"/>
</dbReference>
<evidence type="ECO:0000313" key="2">
    <source>
        <dbReference type="Proteomes" id="UP000035680"/>
    </source>
</evidence>
<sequence>MNDSIIDLISNTKIPPIPDVLDKGYWDTMEGQALRSAKRWARDVLISLTSVILLIIIIISISCIRAYIKSRNDALLHDPEERWIKSMSLDGGLSLIDSNLYKEQTKLLLGNIDGKGDIQNLFEKIEKIEGNCRNGIKIESITEEER</sequence>
<reference evidence="3" key="2">
    <citation type="submission" date="2015-08" db="UniProtKB">
        <authorList>
            <consortium name="WormBaseParasite"/>
        </authorList>
    </citation>
    <scope>IDENTIFICATION</scope>
</reference>
<dbReference type="WBParaSite" id="SVE_1897800.1">
    <property type="protein sequence ID" value="SVE_1897800.1"/>
    <property type="gene ID" value="SVE_1897800"/>
</dbReference>
<evidence type="ECO:0000256" key="1">
    <source>
        <dbReference type="SAM" id="Phobius"/>
    </source>
</evidence>